<evidence type="ECO:0000313" key="1">
    <source>
        <dbReference type="EMBL" id="SJL16410.1"/>
    </source>
</evidence>
<reference evidence="2" key="1">
    <citation type="journal article" date="2017" name="Nat. Ecol. Evol.">
        <title>Genome expansion and lineage-specific genetic innovations in the forest pathogenic fungi Armillaria.</title>
        <authorList>
            <person name="Sipos G."/>
            <person name="Prasanna A.N."/>
            <person name="Walter M.C."/>
            <person name="O'Connor E."/>
            <person name="Balint B."/>
            <person name="Krizsan K."/>
            <person name="Kiss B."/>
            <person name="Hess J."/>
            <person name="Varga T."/>
            <person name="Slot J."/>
            <person name="Riley R."/>
            <person name="Boka B."/>
            <person name="Rigling D."/>
            <person name="Barry K."/>
            <person name="Lee J."/>
            <person name="Mihaltcheva S."/>
            <person name="LaButti K."/>
            <person name="Lipzen A."/>
            <person name="Waldron R."/>
            <person name="Moloney N.M."/>
            <person name="Sperisen C."/>
            <person name="Kredics L."/>
            <person name="Vagvoelgyi C."/>
            <person name="Patrignani A."/>
            <person name="Fitzpatrick D."/>
            <person name="Nagy I."/>
            <person name="Doyle S."/>
            <person name="Anderson J.B."/>
            <person name="Grigoriev I.V."/>
            <person name="Gueldener U."/>
            <person name="Muensterkoetter M."/>
            <person name="Nagy L.G."/>
        </authorList>
    </citation>
    <scope>NUCLEOTIDE SEQUENCE [LARGE SCALE GENOMIC DNA]</scope>
    <source>
        <strain evidence="2">C18/9</strain>
    </source>
</reference>
<accession>A0A284S5Z6</accession>
<sequence>MTDCHPASMHPQHKLSSNTIYRHLGSCCIHAPVRPSRVISKYRIKHCRAITDLVVLEATSLWLFQPWPV</sequence>
<name>A0A284S5Z6_ARMOS</name>
<gene>
    <name evidence="1" type="ORF">ARMOST_19934</name>
</gene>
<dbReference type="EMBL" id="FUEG01000034">
    <property type="protein sequence ID" value="SJL16410.1"/>
    <property type="molecule type" value="Genomic_DNA"/>
</dbReference>
<organism evidence="1 2">
    <name type="scientific">Armillaria ostoyae</name>
    <name type="common">Armillaria root rot fungus</name>
    <dbReference type="NCBI Taxonomy" id="47428"/>
    <lineage>
        <taxon>Eukaryota</taxon>
        <taxon>Fungi</taxon>
        <taxon>Dikarya</taxon>
        <taxon>Basidiomycota</taxon>
        <taxon>Agaricomycotina</taxon>
        <taxon>Agaricomycetes</taxon>
        <taxon>Agaricomycetidae</taxon>
        <taxon>Agaricales</taxon>
        <taxon>Marasmiineae</taxon>
        <taxon>Physalacriaceae</taxon>
        <taxon>Armillaria</taxon>
    </lineage>
</organism>
<protein>
    <submittedName>
        <fullName evidence="1">Uncharacterized protein</fullName>
    </submittedName>
</protein>
<dbReference type="AlphaFoldDB" id="A0A284S5Z6"/>
<evidence type="ECO:0000313" key="2">
    <source>
        <dbReference type="Proteomes" id="UP000219338"/>
    </source>
</evidence>
<proteinExistence type="predicted"/>
<dbReference type="Proteomes" id="UP000219338">
    <property type="component" value="Unassembled WGS sequence"/>
</dbReference>
<keyword evidence="2" id="KW-1185">Reference proteome</keyword>